<organism evidence="3 4">
    <name type="scientific">Haloterrigena turkmenica (strain ATCC 51198 / DSM 5511 / JCM 9101 / NCIMB 13204 / VKM B-1734 / 4k)</name>
    <name type="common">Halococcus turkmenicus</name>
    <dbReference type="NCBI Taxonomy" id="543526"/>
    <lineage>
        <taxon>Archaea</taxon>
        <taxon>Methanobacteriati</taxon>
        <taxon>Methanobacteriota</taxon>
        <taxon>Stenosarchaea group</taxon>
        <taxon>Halobacteria</taxon>
        <taxon>Halobacteriales</taxon>
        <taxon>Natrialbaceae</taxon>
        <taxon>Haloterrigena</taxon>
    </lineage>
</organism>
<feature type="domain" description="DUF7351" evidence="2">
    <location>
        <begin position="109"/>
        <end position="289"/>
    </location>
</feature>
<name>D2RXK8_HALTV</name>
<dbReference type="OrthoDB" id="8482at2157"/>
<keyword evidence="4" id="KW-1185">Reference proteome</keyword>
<evidence type="ECO:0000313" key="4">
    <source>
        <dbReference type="Proteomes" id="UP000001903"/>
    </source>
</evidence>
<protein>
    <recommendedName>
        <fullName evidence="5">Transcriptional regulator, ArsR family</fullName>
    </recommendedName>
</protein>
<dbReference type="eggNOG" id="arCOG03860">
    <property type="taxonomic scope" value="Archaea"/>
</dbReference>
<evidence type="ECO:0008006" key="5">
    <source>
        <dbReference type="Google" id="ProtNLM"/>
    </source>
</evidence>
<evidence type="ECO:0000259" key="1">
    <source>
        <dbReference type="Pfam" id="PF24038"/>
    </source>
</evidence>
<dbReference type="KEGG" id="htu:Htur_2863"/>
<dbReference type="Pfam" id="PF24042">
    <property type="entry name" value="DUF7351"/>
    <property type="match status" value="1"/>
</dbReference>
<evidence type="ECO:0000259" key="2">
    <source>
        <dbReference type="Pfam" id="PF24042"/>
    </source>
</evidence>
<dbReference type="EMBL" id="CP001860">
    <property type="protein sequence ID" value="ADB61732.1"/>
    <property type="molecule type" value="Genomic_DNA"/>
</dbReference>
<proteinExistence type="predicted"/>
<accession>D2RXK8</accession>
<reference evidence="3 4" key="1">
    <citation type="journal article" date="2010" name="Stand. Genomic Sci.">
        <title>Complete genome sequence of Haloterrigena turkmenica type strain (4k).</title>
        <authorList>
            <person name="Saunders E."/>
            <person name="Tindall B.J."/>
            <person name="Fahnrich R."/>
            <person name="Lapidus A."/>
            <person name="Copeland A."/>
            <person name="Del Rio T.G."/>
            <person name="Lucas S."/>
            <person name="Chen F."/>
            <person name="Tice H."/>
            <person name="Cheng J.F."/>
            <person name="Han C."/>
            <person name="Detter J.C."/>
            <person name="Bruce D."/>
            <person name="Goodwin L."/>
            <person name="Chain P."/>
            <person name="Pitluck S."/>
            <person name="Pati A."/>
            <person name="Ivanova N."/>
            <person name="Mavromatis K."/>
            <person name="Chen A."/>
            <person name="Palaniappan K."/>
            <person name="Land M."/>
            <person name="Hauser L."/>
            <person name="Chang Y.J."/>
            <person name="Jeffries C.D."/>
            <person name="Brettin T."/>
            <person name="Rohde M."/>
            <person name="Goker M."/>
            <person name="Bristow J."/>
            <person name="Eisen J.A."/>
            <person name="Markowitz V."/>
            <person name="Hugenholtz P."/>
            <person name="Klenk H.P."/>
            <person name="Kyrpides N.C."/>
        </authorList>
    </citation>
    <scope>NUCLEOTIDE SEQUENCE [LARGE SCALE GENOMIC DNA]</scope>
    <source>
        <strain evidence="4">ATCC 51198 / DSM 5511 / JCM 9101 / NCIMB 13204 / VKM B-1734 / 4k</strain>
    </source>
</reference>
<dbReference type="Proteomes" id="UP000001903">
    <property type="component" value="Chromosome"/>
</dbReference>
<sequence>MGETEPSRERTAIGPEEAFQLLGHEIRVQILLALWRASDHTLGFAELYNAVDVDDSGQFTYHLSKLEGRFVRHADDTYELLYAGHRVIDAIQSGVFHERLDIDPAELETDCIECGTALTFVYRDHVARVSCSDCERVWLEYPFDPGGVVERSVEEVATAFDRRTRFVWRLAGAGVCPVCAGDVRSRFLADVPREDHYAADHPVTVHLDCRRCSFFSYVPVGGAVLDQPAVVSFFFERGRSLRDAPVWTLPFVVDGGRVERRSIDPWRIQVTITADDSTIRLTLADPGTVESIDAVET</sequence>
<dbReference type="InterPro" id="IPR036388">
    <property type="entry name" value="WH-like_DNA-bd_sf"/>
</dbReference>
<dbReference type="GeneID" id="58789246"/>
<dbReference type="AlphaFoldDB" id="D2RXK8"/>
<dbReference type="HOGENOM" id="CLU_060475_0_0_2"/>
<dbReference type="STRING" id="543526.Htur_2863"/>
<dbReference type="Pfam" id="PF24038">
    <property type="entry name" value="DUF7347"/>
    <property type="match status" value="1"/>
</dbReference>
<dbReference type="Gene3D" id="1.10.10.10">
    <property type="entry name" value="Winged helix-like DNA-binding domain superfamily/Winged helix DNA-binding domain"/>
    <property type="match status" value="1"/>
</dbReference>
<evidence type="ECO:0000313" key="3">
    <source>
        <dbReference type="EMBL" id="ADB61732.1"/>
    </source>
</evidence>
<gene>
    <name evidence="3" type="ordered locus">Htur_2863</name>
</gene>
<dbReference type="InterPro" id="IPR055775">
    <property type="entry name" value="DUF7351"/>
</dbReference>
<dbReference type="InterPro" id="IPR055771">
    <property type="entry name" value="DUF7347"/>
</dbReference>
<feature type="domain" description="DUF7347" evidence="1">
    <location>
        <begin position="15"/>
        <end position="91"/>
    </location>
</feature>
<dbReference type="RefSeq" id="WP_012943999.1">
    <property type="nucleotide sequence ID" value="NC_013743.1"/>
</dbReference>